<evidence type="ECO:0000256" key="6">
    <source>
        <dbReference type="ARBA" id="ARBA00039017"/>
    </source>
</evidence>
<dbReference type="GO" id="GO:0046872">
    <property type="term" value="F:metal ion binding"/>
    <property type="evidence" value="ECO:0007669"/>
    <property type="project" value="UniProtKB-KW"/>
</dbReference>
<comment type="pathway">
    <text evidence="5">Cofactor biosynthesis; nicotinate biosynthesis; nicotinate from nicotinamide: step 1/1.</text>
</comment>
<dbReference type="EMBL" id="JACOOQ010000018">
    <property type="protein sequence ID" value="MBC5640844.1"/>
    <property type="molecule type" value="Genomic_DNA"/>
</dbReference>
<dbReference type="Gene3D" id="3.40.50.850">
    <property type="entry name" value="Isochorismatase-like"/>
    <property type="match status" value="1"/>
</dbReference>
<evidence type="ECO:0000313" key="9">
    <source>
        <dbReference type="EMBL" id="MBC5640844.1"/>
    </source>
</evidence>
<dbReference type="InterPro" id="IPR000868">
    <property type="entry name" value="Isochorismatase-like_dom"/>
</dbReference>
<feature type="domain" description="Isochorismatase-like" evidence="8">
    <location>
        <begin position="4"/>
        <end position="178"/>
    </location>
</feature>
<keyword evidence="2" id="KW-0662">Pyridine nucleotide biosynthesis</keyword>
<dbReference type="RefSeq" id="WP_022211539.1">
    <property type="nucleotide sequence ID" value="NZ_JACOOQ010000018.1"/>
</dbReference>
<comment type="caution">
    <text evidence="9">The sequence shown here is derived from an EMBL/GenBank/DDBJ whole genome shotgun (WGS) entry which is preliminary data.</text>
</comment>
<proteinExistence type="inferred from homology"/>
<dbReference type="InterPro" id="IPR052347">
    <property type="entry name" value="Isochorismatase_Nicotinamidase"/>
</dbReference>
<evidence type="ECO:0000256" key="4">
    <source>
        <dbReference type="ARBA" id="ARBA00022801"/>
    </source>
</evidence>
<evidence type="ECO:0000256" key="3">
    <source>
        <dbReference type="ARBA" id="ARBA00022723"/>
    </source>
</evidence>
<dbReference type="Pfam" id="PF00857">
    <property type="entry name" value="Isochorismatase"/>
    <property type="match status" value="1"/>
</dbReference>
<dbReference type="PANTHER" id="PTHR11080">
    <property type="entry name" value="PYRAZINAMIDASE/NICOTINAMIDASE"/>
    <property type="match status" value="1"/>
</dbReference>
<evidence type="ECO:0000256" key="7">
    <source>
        <dbReference type="ARBA" id="ARBA00043224"/>
    </source>
</evidence>
<dbReference type="CDD" id="cd00431">
    <property type="entry name" value="cysteine_hydrolases"/>
    <property type="match status" value="1"/>
</dbReference>
<accession>A0A8I0A778</accession>
<reference evidence="9" key="1">
    <citation type="submission" date="2020-08" db="EMBL/GenBank/DDBJ databases">
        <title>Genome public.</title>
        <authorList>
            <person name="Liu C."/>
            <person name="Sun Q."/>
        </authorList>
    </citation>
    <scope>NUCLEOTIDE SEQUENCE</scope>
    <source>
        <strain evidence="9">NSJ-42</strain>
    </source>
</reference>
<protein>
    <recommendedName>
        <fullName evidence="6">nicotinamidase</fullName>
        <ecNumber evidence="6">3.5.1.19</ecNumber>
    </recommendedName>
    <alternativeName>
        <fullName evidence="7">Nicotinamide deamidase</fullName>
    </alternativeName>
</protein>
<name>A0A8I0A778_9CLOT</name>
<gene>
    <name evidence="9" type="ORF">H8R92_10505</name>
</gene>
<evidence type="ECO:0000256" key="1">
    <source>
        <dbReference type="ARBA" id="ARBA00006336"/>
    </source>
</evidence>
<keyword evidence="3" id="KW-0479">Metal-binding</keyword>
<sequence length="180" mass="20557">MAKLLVVVDYQNDFVNGALGFVKAETLEKGICNKIEEYLNRGDKVIFTYDTHFENYLHTREGKKLPVKHCIIDTEGHDLYGELKKFKDVENTLHYNKKSFGLSPEDMLDIAKKVYDDIEEIELVGVVTNICVISNAVTFQSQFVNAEIIVDASLTAGFDEEMHKKSLEVMESFQVKVINR</sequence>
<dbReference type="PANTHER" id="PTHR11080:SF2">
    <property type="entry name" value="LD05707P"/>
    <property type="match status" value="1"/>
</dbReference>
<evidence type="ECO:0000313" key="10">
    <source>
        <dbReference type="Proteomes" id="UP000662088"/>
    </source>
</evidence>
<evidence type="ECO:0000256" key="5">
    <source>
        <dbReference type="ARBA" id="ARBA00037900"/>
    </source>
</evidence>
<comment type="similarity">
    <text evidence="1">Belongs to the isochorismatase family.</text>
</comment>
<evidence type="ECO:0000256" key="2">
    <source>
        <dbReference type="ARBA" id="ARBA00022642"/>
    </source>
</evidence>
<dbReference type="GO" id="GO:0019363">
    <property type="term" value="P:pyridine nucleotide biosynthetic process"/>
    <property type="evidence" value="ECO:0007669"/>
    <property type="project" value="UniProtKB-KW"/>
</dbReference>
<keyword evidence="10" id="KW-1185">Reference proteome</keyword>
<keyword evidence="4 9" id="KW-0378">Hydrolase</keyword>
<evidence type="ECO:0000259" key="8">
    <source>
        <dbReference type="Pfam" id="PF00857"/>
    </source>
</evidence>
<dbReference type="InterPro" id="IPR036380">
    <property type="entry name" value="Isochorismatase-like_sf"/>
</dbReference>
<dbReference type="GO" id="GO:0008936">
    <property type="term" value="F:nicotinamidase activity"/>
    <property type="evidence" value="ECO:0007669"/>
    <property type="project" value="UniProtKB-EC"/>
</dbReference>
<dbReference type="Proteomes" id="UP000662088">
    <property type="component" value="Unassembled WGS sequence"/>
</dbReference>
<dbReference type="AlphaFoldDB" id="A0A8I0A778"/>
<organism evidence="9 10">
    <name type="scientific">Clostridium lentum</name>
    <dbReference type="NCBI Taxonomy" id="2763037"/>
    <lineage>
        <taxon>Bacteria</taxon>
        <taxon>Bacillati</taxon>
        <taxon>Bacillota</taxon>
        <taxon>Clostridia</taxon>
        <taxon>Eubacteriales</taxon>
        <taxon>Clostridiaceae</taxon>
        <taxon>Clostridium</taxon>
    </lineage>
</organism>
<dbReference type="EC" id="3.5.1.19" evidence="6"/>
<dbReference type="SUPFAM" id="SSF52499">
    <property type="entry name" value="Isochorismatase-like hydrolases"/>
    <property type="match status" value="1"/>
</dbReference>